<dbReference type="InterPro" id="IPR036291">
    <property type="entry name" value="NAD(P)-bd_dom_sf"/>
</dbReference>
<comment type="caution">
    <text evidence="8">The sequence shown here is derived from an EMBL/GenBank/DDBJ whole genome shotgun (WGS) entry which is preliminary data.</text>
</comment>
<dbReference type="GO" id="GO:0008831">
    <property type="term" value="F:dTDP-4-dehydrorhamnose reductase activity"/>
    <property type="evidence" value="ECO:0007669"/>
    <property type="project" value="UniProtKB-EC"/>
</dbReference>
<comment type="pathway">
    <text evidence="1 6">Carbohydrate biosynthesis; dTDP-L-rhamnose biosynthesis.</text>
</comment>
<dbReference type="Gene3D" id="3.90.25.10">
    <property type="entry name" value="UDP-galactose 4-epimerase, domain 1"/>
    <property type="match status" value="1"/>
</dbReference>
<dbReference type="EMBL" id="ANHY01000037">
    <property type="protein sequence ID" value="EKV26125.1"/>
    <property type="molecule type" value="Genomic_DNA"/>
</dbReference>
<comment type="similarity">
    <text evidence="2 6">Belongs to the dTDP-4-dehydrorhamnose reductase family.</text>
</comment>
<sequence>MRVLITGMTGQVGAYLAALPPPSGISWRPVDRAALDLSQPETVAASVDRLAPDVVVNAAAYTAVDRAETEPDLADLVNHRGPAALARFCAAASVPLIHLSTDYVFDGRGGAPYGQEDAPNPLNTYGRTKLAGERAVLEAGGPALVLRTAWLFSVRGQTFVRTMLRLGAEWDILRVVADQRGCPTAAADVAHALHHMLARIARGWRTPSGVWHLCGPADATWHDVAEALFDLAEPVWGRRPAVAAITTADWPTPAARPLDSRLDCAATVRDLGIACRPWRDALPEVVAAILARPPQGL</sequence>
<evidence type="ECO:0000256" key="5">
    <source>
        <dbReference type="ARBA" id="ARBA00048200"/>
    </source>
</evidence>
<keyword evidence="6" id="KW-0521">NADP</keyword>
<evidence type="ECO:0000256" key="4">
    <source>
        <dbReference type="ARBA" id="ARBA00017099"/>
    </source>
</evidence>
<evidence type="ECO:0000256" key="3">
    <source>
        <dbReference type="ARBA" id="ARBA00012929"/>
    </source>
</evidence>
<evidence type="ECO:0000256" key="2">
    <source>
        <dbReference type="ARBA" id="ARBA00010944"/>
    </source>
</evidence>
<protein>
    <recommendedName>
        <fullName evidence="4 6">dTDP-4-dehydrorhamnose reductase</fullName>
        <ecNumber evidence="3 6">1.1.1.133</ecNumber>
    </recommendedName>
</protein>
<dbReference type="eggNOG" id="COG1091">
    <property type="taxonomic scope" value="Bacteria"/>
</dbReference>
<dbReference type="GO" id="GO:0019305">
    <property type="term" value="P:dTDP-rhamnose biosynthetic process"/>
    <property type="evidence" value="ECO:0007669"/>
    <property type="project" value="UniProtKB-UniPathway"/>
</dbReference>
<dbReference type="PATRIC" id="fig|1238182.3.peg.4444"/>
<dbReference type="RefSeq" id="WP_009542884.1">
    <property type="nucleotide sequence ID" value="NZ_ANHY01000037.1"/>
</dbReference>
<gene>
    <name evidence="8" type="ORF">C882_2893</name>
</gene>
<evidence type="ECO:0000256" key="6">
    <source>
        <dbReference type="RuleBase" id="RU364082"/>
    </source>
</evidence>
<name>K9GJI8_9PROT</name>
<comment type="function">
    <text evidence="6">Catalyzes the reduction of dTDP-6-deoxy-L-lyxo-4-hexulose to yield dTDP-L-rhamnose.</text>
</comment>
<dbReference type="PANTHER" id="PTHR10491:SF4">
    <property type="entry name" value="METHIONINE ADENOSYLTRANSFERASE 2 SUBUNIT BETA"/>
    <property type="match status" value="1"/>
</dbReference>
<dbReference type="GO" id="GO:0005829">
    <property type="term" value="C:cytosol"/>
    <property type="evidence" value="ECO:0007669"/>
    <property type="project" value="TreeGrafter"/>
</dbReference>
<dbReference type="InterPro" id="IPR005913">
    <property type="entry name" value="dTDP_dehydrorham_reduct"/>
</dbReference>
<organism evidence="8 9">
    <name type="scientific">Caenispirillum salinarum AK4</name>
    <dbReference type="NCBI Taxonomy" id="1238182"/>
    <lineage>
        <taxon>Bacteria</taxon>
        <taxon>Pseudomonadati</taxon>
        <taxon>Pseudomonadota</taxon>
        <taxon>Alphaproteobacteria</taxon>
        <taxon>Rhodospirillales</taxon>
        <taxon>Novispirillaceae</taxon>
        <taxon>Caenispirillum</taxon>
    </lineage>
</organism>
<evidence type="ECO:0000256" key="1">
    <source>
        <dbReference type="ARBA" id="ARBA00004781"/>
    </source>
</evidence>
<evidence type="ECO:0000313" key="8">
    <source>
        <dbReference type="EMBL" id="EKV26125.1"/>
    </source>
</evidence>
<accession>K9GJI8</accession>
<reference evidence="8 9" key="1">
    <citation type="journal article" date="2013" name="Genome Announc.">
        <title>Draft Genome Sequence of an Alphaproteobacterium, Caenispirillum salinarum AK4(T), Isolated from a Solar Saltern.</title>
        <authorList>
            <person name="Khatri I."/>
            <person name="Singh A."/>
            <person name="Korpole S."/>
            <person name="Pinnaka A.K."/>
            <person name="Subramanian S."/>
        </authorList>
    </citation>
    <scope>NUCLEOTIDE SEQUENCE [LARGE SCALE GENOMIC DNA]</scope>
    <source>
        <strain evidence="8 9">AK4</strain>
    </source>
</reference>
<dbReference type="AlphaFoldDB" id="K9GJI8"/>
<evidence type="ECO:0000313" key="9">
    <source>
        <dbReference type="Proteomes" id="UP000009881"/>
    </source>
</evidence>
<comment type="catalytic activity">
    <reaction evidence="5 6">
        <text>dTDP-beta-L-rhamnose + NADP(+) = dTDP-4-dehydro-beta-L-rhamnose + NADPH + H(+)</text>
        <dbReference type="Rhea" id="RHEA:21796"/>
        <dbReference type="ChEBI" id="CHEBI:15378"/>
        <dbReference type="ChEBI" id="CHEBI:57510"/>
        <dbReference type="ChEBI" id="CHEBI:57783"/>
        <dbReference type="ChEBI" id="CHEBI:58349"/>
        <dbReference type="ChEBI" id="CHEBI:62830"/>
        <dbReference type="EC" id="1.1.1.133"/>
    </reaction>
</comment>
<comment type="cofactor">
    <cofactor evidence="6">
        <name>Mg(2+)</name>
        <dbReference type="ChEBI" id="CHEBI:18420"/>
    </cofactor>
    <text evidence="6">Binds 1 Mg(2+) ion per monomer.</text>
</comment>
<dbReference type="Proteomes" id="UP000009881">
    <property type="component" value="Unassembled WGS sequence"/>
</dbReference>
<keyword evidence="6" id="KW-0560">Oxidoreductase</keyword>
<dbReference type="InterPro" id="IPR029903">
    <property type="entry name" value="RmlD-like-bd"/>
</dbReference>
<dbReference type="CDD" id="cd05254">
    <property type="entry name" value="dTDP_HR_like_SDR_e"/>
    <property type="match status" value="1"/>
</dbReference>
<dbReference type="EC" id="1.1.1.133" evidence="3 6"/>
<evidence type="ECO:0000259" key="7">
    <source>
        <dbReference type="Pfam" id="PF04321"/>
    </source>
</evidence>
<dbReference type="SUPFAM" id="SSF51735">
    <property type="entry name" value="NAD(P)-binding Rossmann-fold domains"/>
    <property type="match status" value="1"/>
</dbReference>
<dbReference type="UniPathway" id="UPA00124"/>
<dbReference type="Gene3D" id="3.40.50.720">
    <property type="entry name" value="NAD(P)-binding Rossmann-like Domain"/>
    <property type="match status" value="1"/>
</dbReference>
<proteinExistence type="inferred from homology"/>
<keyword evidence="9" id="KW-1185">Reference proteome</keyword>
<dbReference type="STRING" id="1238182.C882_2893"/>
<feature type="domain" description="RmlD-like substrate binding" evidence="7">
    <location>
        <begin position="1"/>
        <end position="288"/>
    </location>
</feature>
<dbReference type="PANTHER" id="PTHR10491">
    <property type="entry name" value="DTDP-4-DEHYDRORHAMNOSE REDUCTASE"/>
    <property type="match status" value="1"/>
</dbReference>
<dbReference type="NCBIfam" id="TIGR01214">
    <property type="entry name" value="rmlD"/>
    <property type="match status" value="1"/>
</dbReference>
<dbReference type="Pfam" id="PF04321">
    <property type="entry name" value="RmlD_sub_bind"/>
    <property type="match status" value="1"/>
</dbReference>
<dbReference type="OrthoDB" id="9803892at2"/>